<keyword evidence="2" id="KW-1185">Reference proteome</keyword>
<evidence type="ECO:0000313" key="2">
    <source>
        <dbReference type="Proteomes" id="UP001472677"/>
    </source>
</evidence>
<dbReference type="EMBL" id="JBBPBM010000079">
    <property type="protein sequence ID" value="KAK8511114.1"/>
    <property type="molecule type" value="Genomic_DNA"/>
</dbReference>
<name>A0ABR2BVF9_9ROSI</name>
<accession>A0ABR2BVF9</accession>
<comment type="caution">
    <text evidence="1">The sequence shown here is derived from an EMBL/GenBank/DDBJ whole genome shotgun (WGS) entry which is preliminary data.</text>
</comment>
<sequence>MIMIHSTQVVVGDNEPSAAPITDVVSVAGPVSDGGPSSAPKPVPTPETTTKVVVSDNEPSAAPIVDVVAVVGPVSGYELWAKAPLVHLESRGYQPNALQPFPVG</sequence>
<organism evidence="1 2">
    <name type="scientific">Hibiscus sabdariffa</name>
    <name type="common">roselle</name>
    <dbReference type="NCBI Taxonomy" id="183260"/>
    <lineage>
        <taxon>Eukaryota</taxon>
        <taxon>Viridiplantae</taxon>
        <taxon>Streptophyta</taxon>
        <taxon>Embryophyta</taxon>
        <taxon>Tracheophyta</taxon>
        <taxon>Spermatophyta</taxon>
        <taxon>Magnoliopsida</taxon>
        <taxon>eudicotyledons</taxon>
        <taxon>Gunneridae</taxon>
        <taxon>Pentapetalae</taxon>
        <taxon>rosids</taxon>
        <taxon>malvids</taxon>
        <taxon>Malvales</taxon>
        <taxon>Malvaceae</taxon>
        <taxon>Malvoideae</taxon>
        <taxon>Hibiscus</taxon>
    </lineage>
</organism>
<evidence type="ECO:0000313" key="1">
    <source>
        <dbReference type="EMBL" id="KAK8511114.1"/>
    </source>
</evidence>
<gene>
    <name evidence="1" type="ORF">V6N12_033395</name>
</gene>
<reference evidence="1 2" key="1">
    <citation type="journal article" date="2024" name="G3 (Bethesda)">
        <title>Genome assembly of Hibiscus sabdariffa L. provides insights into metabolisms of medicinal natural products.</title>
        <authorList>
            <person name="Kim T."/>
        </authorList>
    </citation>
    <scope>NUCLEOTIDE SEQUENCE [LARGE SCALE GENOMIC DNA]</scope>
    <source>
        <strain evidence="1">TK-2024</strain>
        <tissue evidence="1">Old leaves</tissue>
    </source>
</reference>
<protein>
    <submittedName>
        <fullName evidence="1">Uncharacterized protein</fullName>
    </submittedName>
</protein>
<dbReference type="Proteomes" id="UP001472677">
    <property type="component" value="Unassembled WGS sequence"/>
</dbReference>
<proteinExistence type="predicted"/>